<dbReference type="OrthoDB" id="5061070at2759"/>
<feature type="region of interest" description="Disordered" evidence="4">
    <location>
        <begin position="478"/>
        <end position="504"/>
    </location>
</feature>
<dbReference type="Pfam" id="PF02212">
    <property type="entry name" value="GED"/>
    <property type="match status" value="1"/>
</dbReference>
<dbReference type="Pfam" id="PF00350">
    <property type="entry name" value="Dynamin_N"/>
    <property type="match status" value="1"/>
</dbReference>
<dbReference type="InterPro" id="IPR020850">
    <property type="entry name" value="GED_dom"/>
</dbReference>
<dbReference type="SUPFAM" id="SSF52540">
    <property type="entry name" value="P-loop containing nucleoside triphosphate hydrolases"/>
    <property type="match status" value="1"/>
</dbReference>
<proteinExistence type="predicted"/>
<dbReference type="GO" id="GO:0005874">
    <property type="term" value="C:microtubule"/>
    <property type="evidence" value="ECO:0007669"/>
    <property type="project" value="TreeGrafter"/>
</dbReference>
<dbReference type="InterPro" id="IPR027417">
    <property type="entry name" value="P-loop_NTPase"/>
</dbReference>
<comment type="caution">
    <text evidence="7">The sequence shown here is derived from an EMBL/GenBank/DDBJ whole genome shotgun (WGS) entry which is preliminary data.</text>
</comment>
<dbReference type="Pfam" id="PF01031">
    <property type="entry name" value="Dynamin_M"/>
    <property type="match status" value="2"/>
</dbReference>
<feature type="compositionally biased region" description="Polar residues" evidence="4">
    <location>
        <begin position="18"/>
        <end position="29"/>
    </location>
</feature>
<evidence type="ECO:0000259" key="5">
    <source>
        <dbReference type="PROSITE" id="PS51388"/>
    </source>
</evidence>
<dbReference type="InterPro" id="IPR003130">
    <property type="entry name" value="GED"/>
</dbReference>
<keyword evidence="3" id="KW-0175">Coiled coil</keyword>
<protein>
    <submittedName>
        <fullName evidence="7">Transporter</fullName>
    </submittedName>
</protein>
<reference evidence="7 8" key="1">
    <citation type="journal article" date="2015" name="Sci. Rep.">
        <title>Chromosome-level genome map provides insights into diverse defense mechanisms in the medicinal fungus Ganoderma sinense.</title>
        <authorList>
            <person name="Zhu Y."/>
            <person name="Xu J."/>
            <person name="Sun C."/>
            <person name="Zhou S."/>
            <person name="Xu H."/>
            <person name="Nelson D.R."/>
            <person name="Qian J."/>
            <person name="Song J."/>
            <person name="Luo H."/>
            <person name="Xiang L."/>
            <person name="Li Y."/>
            <person name="Xu Z."/>
            <person name="Ji A."/>
            <person name="Wang L."/>
            <person name="Lu S."/>
            <person name="Hayward A."/>
            <person name="Sun W."/>
            <person name="Li X."/>
            <person name="Schwartz D.C."/>
            <person name="Wang Y."/>
            <person name="Chen S."/>
        </authorList>
    </citation>
    <scope>NUCLEOTIDE SEQUENCE [LARGE SCALE GENOMIC DNA]</scope>
    <source>
        <strain evidence="7 8">ZZ0214-1</strain>
    </source>
</reference>
<dbReference type="GO" id="GO:0016020">
    <property type="term" value="C:membrane"/>
    <property type="evidence" value="ECO:0007669"/>
    <property type="project" value="TreeGrafter"/>
</dbReference>
<keyword evidence="1" id="KW-0547">Nucleotide-binding</keyword>
<evidence type="ECO:0000313" key="8">
    <source>
        <dbReference type="Proteomes" id="UP000230002"/>
    </source>
</evidence>
<evidence type="ECO:0000256" key="1">
    <source>
        <dbReference type="ARBA" id="ARBA00022741"/>
    </source>
</evidence>
<organism evidence="7 8">
    <name type="scientific">Ganoderma sinense ZZ0214-1</name>
    <dbReference type="NCBI Taxonomy" id="1077348"/>
    <lineage>
        <taxon>Eukaryota</taxon>
        <taxon>Fungi</taxon>
        <taxon>Dikarya</taxon>
        <taxon>Basidiomycota</taxon>
        <taxon>Agaricomycotina</taxon>
        <taxon>Agaricomycetes</taxon>
        <taxon>Polyporales</taxon>
        <taxon>Polyporaceae</taxon>
        <taxon>Ganoderma</taxon>
    </lineage>
</organism>
<dbReference type="EMBL" id="AYKW01000001">
    <property type="protein sequence ID" value="PIL37744.1"/>
    <property type="molecule type" value="Genomic_DNA"/>
</dbReference>
<dbReference type="InterPro" id="IPR022812">
    <property type="entry name" value="Dynamin"/>
</dbReference>
<evidence type="ECO:0000256" key="3">
    <source>
        <dbReference type="SAM" id="Coils"/>
    </source>
</evidence>
<sequence length="835" mass="92693">MPSSRPPDAPQERHPNDADNNSSSISTLPTDPGLGSSDNSDEMMGTGGDRQDNILNSQYARARRELLELMRDLRALGHDKDLDIPQIAVIGKQSGSSLVSRPAGKSSLVEAVAGINVPRDAGTCTRCPMECTLLTSSDKWSCTISLRGDAINSAFSPELTSKADVELWIRRAQAAVLCPHLPRERFKSMSREEIKQATDHTVDPKVKRFSNTVVEVKILDPDGTDLVFVDLPGLIPNADDEIVKQVEDMVKEYISQPSTIILVTVPAEDDLENQKAMKLAKDADPHGERTIGVVTKADKIQPGETGRQKAWRDIFEGRAREHKLRLGYYAVRLPTDDDRARKITPAQARELAARVFDTVAPWKDLKAPSGTTRLGVEALIRDLSPLLLKMLIHAIPRLKAAVDDLLAASLAALAQLPARPAMDSAAELVQLVFKFCAAVKETVDGAGDDKAFVHRSLAFYRALKASIRASAPDFRPFEDPEKYVCPPEPLSQQREDEFSGSGSGSVLGGASVDGDVSESELAEDGLDEPVPVMGLLDVRRVIKESTGWELPHNIPYLAKTRLIREFVRRWTEPSKTCFVGIRGLVETHVYEELVPAHFDQFPPLKRFVVTQLRENMEERRARSQAAVEQVLKREELPYFTQNGHYLETTREVWLGHYREVRALRDPKYRLGAHTAYGQAVHPSMGTSRAISEAIAALRAIPAYSNVSATDLAKLLPTDEFGDELVVMADVRSYFQVAYKASPSFPLSRLPALIASRVQRVIDNVPQTIHHDFVQGFAYGLQAHLLGKLDLGAKDASARIEKLLEEDPDVARERKDLEEKKRKLEEMKVRLNDFRI</sequence>
<dbReference type="InterPro" id="IPR001401">
    <property type="entry name" value="Dynamin_GTPase"/>
</dbReference>
<name>A0A2G8SVF7_9APHY</name>
<dbReference type="PROSITE" id="PS51388">
    <property type="entry name" value="GED"/>
    <property type="match status" value="1"/>
</dbReference>
<dbReference type="GO" id="GO:0005737">
    <property type="term" value="C:cytoplasm"/>
    <property type="evidence" value="ECO:0007669"/>
    <property type="project" value="TreeGrafter"/>
</dbReference>
<dbReference type="STRING" id="1077348.A0A2G8SVF7"/>
<accession>A0A2G8SVF7</accession>
<dbReference type="Proteomes" id="UP000230002">
    <property type="component" value="Unassembled WGS sequence"/>
</dbReference>
<evidence type="ECO:0000256" key="2">
    <source>
        <dbReference type="ARBA" id="ARBA00023134"/>
    </source>
</evidence>
<evidence type="ECO:0000256" key="4">
    <source>
        <dbReference type="SAM" id="MobiDB-lite"/>
    </source>
</evidence>
<keyword evidence="8" id="KW-1185">Reference proteome</keyword>
<dbReference type="PANTHER" id="PTHR11566:SF21">
    <property type="entry name" value="DYNAMIN RELATED PROTEIN 1, ISOFORM A"/>
    <property type="match status" value="1"/>
</dbReference>
<gene>
    <name evidence="7" type="ORF">GSI_01438</name>
</gene>
<dbReference type="Gene3D" id="1.20.120.1240">
    <property type="entry name" value="Dynamin, middle domain"/>
    <property type="match status" value="1"/>
</dbReference>
<dbReference type="SMART" id="SM00053">
    <property type="entry name" value="DYNc"/>
    <property type="match status" value="1"/>
</dbReference>
<dbReference type="Gene3D" id="3.40.50.300">
    <property type="entry name" value="P-loop containing nucleotide triphosphate hydrolases"/>
    <property type="match status" value="1"/>
</dbReference>
<feature type="coiled-coil region" evidence="3">
    <location>
        <begin position="799"/>
        <end position="833"/>
    </location>
</feature>
<dbReference type="InterPro" id="IPR045063">
    <property type="entry name" value="Dynamin_N"/>
</dbReference>
<evidence type="ECO:0000259" key="6">
    <source>
        <dbReference type="PROSITE" id="PS51718"/>
    </source>
</evidence>
<keyword evidence="2" id="KW-0342">GTP-binding</keyword>
<dbReference type="CDD" id="cd08771">
    <property type="entry name" value="DLP_1"/>
    <property type="match status" value="1"/>
</dbReference>
<evidence type="ECO:0000313" key="7">
    <source>
        <dbReference type="EMBL" id="PIL37744.1"/>
    </source>
</evidence>
<dbReference type="GO" id="GO:0005525">
    <property type="term" value="F:GTP binding"/>
    <property type="evidence" value="ECO:0007669"/>
    <property type="project" value="InterPro"/>
</dbReference>
<dbReference type="PRINTS" id="PR00195">
    <property type="entry name" value="DYNAMIN"/>
</dbReference>
<dbReference type="GO" id="GO:0008017">
    <property type="term" value="F:microtubule binding"/>
    <property type="evidence" value="ECO:0007669"/>
    <property type="project" value="TreeGrafter"/>
</dbReference>
<dbReference type="InterPro" id="IPR000375">
    <property type="entry name" value="Dynamin_stalk"/>
</dbReference>
<feature type="region of interest" description="Disordered" evidence="4">
    <location>
        <begin position="1"/>
        <end position="53"/>
    </location>
</feature>
<dbReference type="PROSITE" id="PS51718">
    <property type="entry name" value="G_DYNAMIN_2"/>
    <property type="match status" value="1"/>
</dbReference>
<dbReference type="GO" id="GO:0003924">
    <property type="term" value="F:GTPase activity"/>
    <property type="evidence" value="ECO:0007669"/>
    <property type="project" value="InterPro"/>
</dbReference>
<dbReference type="AlphaFoldDB" id="A0A2G8SVF7"/>
<feature type="domain" description="GED" evidence="5">
    <location>
        <begin position="723"/>
        <end position="835"/>
    </location>
</feature>
<dbReference type="InterPro" id="IPR030381">
    <property type="entry name" value="G_DYNAMIN_dom"/>
</dbReference>
<dbReference type="PANTHER" id="PTHR11566">
    <property type="entry name" value="DYNAMIN"/>
    <property type="match status" value="1"/>
</dbReference>
<feature type="domain" description="Dynamin-type G" evidence="6">
    <location>
        <begin position="89"/>
        <end position="396"/>
    </location>
</feature>